<sequence>MTRRMHTKYWHRIRHRRERSIAIQAEYFLKVFTIPPPGSAIAALQREAGQTSQLDALIRCISQAANA</sequence>
<name>A0A6M3KW69_9ZZZZ</name>
<proteinExistence type="predicted"/>
<dbReference type="AlphaFoldDB" id="A0A6M3KW69"/>
<protein>
    <submittedName>
        <fullName evidence="1">Uncharacterized protein</fullName>
    </submittedName>
</protein>
<accession>A0A6M3KW69</accession>
<dbReference type="EMBL" id="MT142598">
    <property type="protein sequence ID" value="QJA85831.1"/>
    <property type="molecule type" value="Genomic_DNA"/>
</dbReference>
<evidence type="ECO:0000313" key="1">
    <source>
        <dbReference type="EMBL" id="QJA85831.1"/>
    </source>
</evidence>
<gene>
    <name evidence="1" type="ORF">MM415B02169_0003</name>
</gene>
<reference evidence="1" key="1">
    <citation type="submission" date="2020-03" db="EMBL/GenBank/DDBJ databases">
        <title>The deep terrestrial virosphere.</title>
        <authorList>
            <person name="Holmfeldt K."/>
            <person name="Nilsson E."/>
            <person name="Simone D."/>
            <person name="Lopez-Fernandez M."/>
            <person name="Wu X."/>
            <person name="de Brujin I."/>
            <person name="Lundin D."/>
            <person name="Andersson A."/>
            <person name="Bertilsson S."/>
            <person name="Dopson M."/>
        </authorList>
    </citation>
    <scope>NUCLEOTIDE SEQUENCE</scope>
    <source>
        <strain evidence="1">MM415B02169</strain>
    </source>
</reference>
<organism evidence="1">
    <name type="scientific">viral metagenome</name>
    <dbReference type="NCBI Taxonomy" id="1070528"/>
    <lineage>
        <taxon>unclassified sequences</taxon>
        <taxon>metagenomes</taxon>
        <taxon>organismal metagenomes</taxon>
    </lineage>
</organism>